<feature type="transmembrane region" description="Helical" evidence="2">
    <location>
        <begin position="28"/>
        <end position="50"/>
    </location>
</feature>
<dbReference type="PANTHER" id="PTHR12174:SF102">
    <property type="entry name" value="SIGNAL PEPTIDE PEPTIDASE-LIKE 4"/>
    <property type="match status" value="1"/>
</dbReference>
<organism evidence="3 4">
    <name type="scientific">Gossypium aridum</name>
    <name type="common">American cotton</name>
    <name type="synonym">Erioxylum aridum</name>
    <dbReference type="NCBI Taxonomy" id="34290"/>
    <lineage>
        <taxon>Eukaryota</taxon>
        <taxon>Viridiplantae</taxon>
        <taxon>Streptophyta</taxon>
        <taxon>Embryophyta</taxon>
        <taxon>Tracheophyta</taxon>
        <taxon>Spermatophyta</taxon>
        <taxon>Magnoliopsida</taxon>
        <taxon>eudicotyledons</taxon>
        <taxon>Gunneridae</taxon>
        <taxon>Pentapetalae</taxon>
        <taxon>rosids</taxon>
        <taxon>malvids</taxon>
        <taxon>Malvales</taxon>
        <taxon>Malvaceae</taxon>
        <taxon>Malvoideae</taxon>
        <taxon>Gossypium</taxon>
    </lineage>
</organism>
<evidence type="ECO:0000313" key="3">
    <source>
        <dbReference type="EMBL" id="MBA0680220.1"/>
    </source>
</evidence>
<accession>A0A7J8WZB7</accession>
<dbReference type="GO" id="GO:0030660">
    <property type="term" value="C:Golgi-associated vesicle membrane"/>
    <property type="evidence" value="ECO:0007669"/>
    <property type="project" value="TreeGrafter"/>
</dbReference>
<dbReference type="GO" id="GO:0033619">
    <property type="term" value="P:membrane protein proteolysis"/>
    <property type="evidence" value="ECO:0007669"/>
    <property type="project" value="TreeGrafter"/>
</dbReference>
<evidence type="ECO:0000256" key="2">
    <source>
        <dbReference type="SAM" id="Phobius"/>
    </source>
</evidence>
<dbReference type="EMBL" id="JABFAA010000004">
    <property type="protein sequence ID" value="MBA0680220.1"/>
    <property type="molecule type" value="Genomic_DNA"/>
</dbReference>
<keyword evidence="2" id="KW-1133">Transmembrane helix</keyword>
<evidence type="ECO:0000256" key="1">
    <source>
        <dbReference type="ARBA" id="ARBA00022670"/>
    </source>
</evidence>
<evidence type="ECO:0000313" key="4">
    <source>
        <dbReference type="Proteomes" id="UP000593577"/>
    </source>
</evidence>
<dbReference type="InterPro" id="IPR007369">
    <property type="entry name" value="Peptidase_A22B_SPP"/>
</dbReference>
<keyword evidence="1" id="KW-0378">Hydrolase</keyword>
<gene>
    <name evidence="3" type="ORF">Goari_011931</name>
</gene>
<dbReference type="GO" id="GO:0005765">
    <property type="term" value="C:lysosomal membrane"/>
    <property type="evidence" value="ECO:0007669"/>
    <property type="project" value="TreeGrafter"/>
</dbReference>
<keyword evidence="2" id="KW-0812">Transmembrane</keyword>
<proteinExistence type="predicted"/>
<keyword evidence="2" id="KW-0472">Membrane</keyword>
<dbReference type="GO" id="GO:0042500">
    <property type="term" value="F:aspartic endopeptidase activity, intramembrane cleaving"/>
    <property type="evidence" value="ECO:0007669"/>
    <property type="project" value="InterPro"/>
</dbReference>
<protein>
    <submittedName>
        <fullName evidence="3">Uncharacterized protein</fullName>
    </submittedName>
</protein>
<reference evidence="3 4" key="1">
    <citation type="journal article" date="2019" name="Genome Biol. Evol.">
        <title>Insights into the evolution of the New World diploid cottons (Gossypium, subgenus Houzingenia) based on genome sequencing.</title>
        <authorList>
            <person name="Grover C.E."/>
            <person name="Arick M.A. 2nd"/>
            <person name="Thrash A."/>
            <person name="Conover J.L."/>
            <person name="Sanders W.S."/>
            <person name="Peterson D.G."/>
            <person name="Frelichowski J.E."/>
            <person name="Scheffler J.A."/>
            <person name="Scheffler B.E."/>
            <person name="Wendel J.F."/>
        </authorList>
    </citation>
    <scope>NUCLEOTIDE SEQUENCE [LARGE SCALE GENOMIC DNA]</scope>
    <source>
        <strain evidence="3">185</strain>
        <tissue evidence="3">Leaf</tissue>
    </source>
</reference>
<name>A0A7J8WZB7_GOSAI</name>
<dbReference type="GO" id="GO:0098553">
    <property type="term" value="C:lumenal side of endoplasmic reticulum membrane"/>
    <property type="evidence" value="ECO:0007669"/>
    <property type="project" value="TreeGrafter"/>
</dbReference>
<feature type="non-terminal residue" evidence="3">
    <location>
        <position position="1"/>
    </location>
</feature>
<dbReference type="GO" id="GO:0098554">
    <property type="term" value="C:cytoplasmic side of endoplasmic reticulum membrane"/>
    <property type="evidence" value="ECO:0007669"/>
    <property type="project" value="TreeGrafter"/>
</dbReference>
<dbReference type="PANTHER" id="PTHR12174">
    <property type="entry name" value="SIGNAL PEPTIDE PEPTIDASE"/>
    <property type="match status" value="1"/>
</dbReference>
<keyword evidence="1" id="KW-0645">Protease</keyword>
<dbReference type="Proteomes" id="UP000593577">
    <property type="component" value="Unassembled WGS sequence"/>
</dbReference>
<sequence>MIVVARGDRSGEDGIPMLLKIPRMFDPWGGYSVIGFGDIILPGLLVAFSLRFEHLKH</sequence>
<dbReference type="AlphaFoldDB" id="A0A7J8WZB7"/>
<keyword evidence="4" id="KW-1185">Reference proteome</keyword>
<dbReference type="Pfam" id="PF04258">
    <property type="entry name" value="Peptidase_A22B"/>
    <property type="match status" value="1"/>
</dbReference>
<comment type="caution">
    <text evidence="3">The sequence shown here is derived from an EMBL/GenBank/DDBJ whole genome shotgun (WGS) entry which is preliminary data.</text>
</comment>